<keyword evidence="6 8" id="KW-0472">Membrane</keyword>
<dbReference type="Gene3D" id="1.20.1250.20">
    <property type="entry name" value="MFS general substrate transporter like domains"/>
    <property type="match status" value="1"/>
</dbReference>
<feature type="transmembrane region" description="Helical" evidence="8">
    <location>
        <begin position="364"/>
        <end position="384"/>
    </location>
</feature>
<evidence type="ECO:0000256" key="7">
    <source>
        <dbReference type="RuleBase" id="RU003346"/>
    </source>
</evidence>
<dbReference type="GO" id="GO:0016020">
    <property type="term" value="C:membrane"/>
    <property type="evidence" value="ECO:0007669"/>
    <property type="project" value="UniProtKB-SubCell"/>
</dbReference>
<evidence type="ECO:0000256" key="5">
    <source>
        <dbReference type="ARBA" id="ARBA00022989"/>
    </source>
</evidence>
<feature type="transmembrane region" description="Helical" evidence="8">
    <location>
        <begin position="405"/>
        <end position="422"/>
    </location>
</feature>
<dbReference type="InterPro" id="IPR020846">
    <property type="entry name" value="MFS_dom"/>
</dbReference>
<keyword evidence="5 8" id="KW-1133">Transmembrane helix</keyword>
<evidence type="ECO:0000259" key="9">
    <source>
        <dbReference type="PROSITE" id="PS50850"/>
    </source>
</evidence>
<reference evidence="10" key="1">
    <citation type="submission" date="2023-08" db="EMBL/GenBank/DDBJ databases">
        <title>Black Yeasts Isolated from many extreme environments.</title>
        <authorList>
            <person name="Coleine C."/>
            <person name="Stajich J.E."/>
            <person name="Selbmann L."/>
        </authorList>
    </citation>
    <scope>NUCLEOTIDE SEQUENCE</scope>
    <source>
        <strain evidence="10">CCFEE 5810</strain>
    </source>
</reference>
<comment type="subcellular location">
    <subcellularLocation>
        <location evidence="1">Membrane</location>
        <topology evidence="1">Multi-pass membrane protein</topology>
    </subcellularLocation>
</comment>
<dbReference type="GO" id="GO:0005351">
    <property type="term" value="F:carbohydrate:proton symporter activity"/>
    <property type="evidence" value="ECO:0007669"/>
    <property type="project" value="TreeGrafter"/>
</dbReference>
<accession>A0AAN7W5V2</accession>
<feature type="transmembrane region" description="Helical" evidence="8">
    <location>
        <begin position="428"/>
        <end position="446"/>
    </location>
</feature>
<dbReference type="PROSITE" id="PS50850">
    <property type="entry name" value="MFS"/>
    <property type="match status" value="1"/>
</dbReference>
<comment type="caution">
    <text evidence="10">The sequence shown here is derived from an EMBL/GenBank/DDBJ whole genome shotgun (WGS) entry which is preliminary data.</text>
</comment>
<proteinExistence type="inferred from homology"/>
<feature type="transmembrane region" description="Helical" evidence="8">
    <location>
        <begin position="79"/>
        <end position="101"/>
    </location>
</feature>
<keyword evidence="3 7" id="KW-0813">Transport</keyword>
<dbReference type="EMBL" id="JAVRQU010000010">
    <property type="protein sequence ID" value="KAK5698068.1"/>
    <property type="molecule type" value="Genomic_DNA"/>
</dbReference>
<name>A0AAN7W5V2_9PEZI</name>
<evidence type="ECO:0000256" key="4">
    <source>
        <dbReference type="ARBA" id="ARBA00022692"/>
    </source>
</evidence>
<feature type="transmembrane region" description="Helical" evidence="8">
    <location>
        <begin position="12"/>
        <end position="36"/>
    </location>
</feature>
<feature type="transmembrane region" description="Helical" evidence="8">
    <location>
        <begin position="167"/>
        <end position="188"/>
    </location>
</feature>
<evidence type="ECO:0000256" key="1">
    <source>
        <dbReference type="ARBA" id="ARBA00004141"/>
    </source>
</evidence>
<evidence type="ECO:0000313" key="11">
    <source>
        <dbReference type="Proteomes" id="UP001310594"/>
    </source>
</evidence>
<evidence type="ECO:0000256" key="2">
    <source>
        <dbReference type="ARBA" id="ARBA00010992"/>
    </source>
</evidence>
<dbReference type="InterPro" id="IPR050360">
    <property type="entry name" value="MFS_Sugar_Transporters"/>
</dbReference>
<dbReference type="NCBIfam" id="TIGR00879">
    <property type="entry name" value="SP"/>
    <property type="match status" value="1"/>
</dbReference>
<dbReference type="InterPro" id="IPR005828">
    <property type="entry name" value="MFS_sugar_transport-like"/>
</dbReference>
<dbReference type="PRINTS" id="PR00171">
    <property type="entry name" value="SUGRTRNSPORT"/>
</dbReference>
<evidence type="ECO:0000256" key="8">
    <source>
        <dbReference type="SAM" id="Phobius"/>
    </source>
</evidence>
<dbReference type="FunFam" id="1.20.1250.20:FF:000090">
    <property type="entry name" value="MFS sugar transporter, putative"/>
    <property type="match status" value="1"/>
</dbReference>
<feature type="transmembrane region" description="Helical" evidence="8">
    <location>
        <begin position="323"/>
        <end position="344"/>
    </location>
</feature>
<dbReference type="InterPro" id="IPR036259">
    <property type="entry name" value="MFS_trans_sf"/>
</dbReference>
<dbReference type="PROSITE" id="PS00217">
    <property type="entry name" value="SUGAR_TRANSPORT_2"/>
    <property type="match status" value="1"/>
</dbReference>
<feature type="domain" description="Major facilitator superfamily (MFS) profile" evidence="9">
    <location>
        <begin position="9"/>
        <end position="449"/>
    </location>
</feature>
<feature type="transmembrane region" description="Helical" evidence="8">
    <location>
        <begin position="107"/>
        <end position="124"/>
    </location>
</feature>
<dbReference type="Proteomes" id="UP001310594">
    <property type="component" value="Unassembled WGS sequence"/>
</dbReference>
<dbReference type="PROSITE" id="PS00216">
    <property type="entry name" value="SUGAR_TRANSPORT_1"/>
    <property type="match status" value="1"/>
</dbReference>
<feature type="transmembrane region" description="Helical" evidence="8">
    <location>
        <begin position="256"/>
        <end position="275"/>
    </location>
</feature>
<organism evidence="10 11">
    <name type="scientific">Elasticomyces elasticus</name>
    <dbReference type="NCBI Taxonomy" id="574655"/>
    <lineage>
        <taxon>Eukaryota</taxon>
        <taxon>Fungi</taxon>
        <taxon>Dikarya</taxon>
        <taxon>Ascomycota</taxon>
        <taxon>Pezizomycotina</taxon>
        <taxon>Dothideomycetes</taxon>
        <taxon>Dothideomycetidae</taxon>
        <taxon>Mycosphaerellales</taxon>
        <taxon>Teratosphaeriaceae</taxon>
        <taxon>Elasticomyces</taxon>
    </lineage>
</organism>
<feature type="transmembrane region" description="Helical" evidence="8">
    <location>
        <begin position="136"/>
        <end position="155"/>
    </location>
</feature>
<protein>
    <recommendedName>
        <fullName evidence="9">Major facilitator superfamily (MFS) profile domain-containing protein</fullName>
    </recommendedName>
</protein>
<evidence type="ECO:0000256" key="6">
    <source>
        <dbReference type="ARBA" id="ARBA00023136"/>
    </source>
</evidence>
<feature type="transmembrane region" description="Helical" evidence="8">
    <location>
        <begin position="48"/>
        <end position="70"/>
    </location>
</feature>
<dbReference type="InterPro" id="IPR003663">
    <property type="entry name" value="Sugar/inositol_transpt"/>
</dbReference>
<sequence length="493" mass="53851">MGRLTTGGTAVFLAIGGFLFGYDSGIIASTIVQPYFTDYMGTPNSAETGGIVSSFTGGAVLGAASISYLADRLGRKKTVFVGAVISVIGCALQGGAVNLAMVAVGRAIAGIAVGQLSSIVPMYCAEIATAQDRGKLSGLLQLMLSWGFFVAQWLGYGCFHVNSDFQWRFPLAFQVVPGLIMAGGVWFLQESPRWLMEHDRHDEAKTVLQKLHSTGHNDDFLQLEFEEIRDTIVAEKEVATVSWKQLLAKPSWRKRLFLGCGIQAFGQLSGINVINYYGNEIYKLLGIDTATSLKIVGISGALSIVYCVIGLWLLDRVGRIKPMIVATAGCALALLVNSVLSQYYVAGNEETTNPNGNALRAMVAMNFVFSFFFTMIGIITWVYPAEIFSTEIRARGNSLSTMSNWILNLIFAQFSPTALASVGFRYFYAFFVFNLCAVICYIFLYPETAGRTLEQMDELFGDQLVPHALENPEKARAVMMERFGSVSETRQAV</sequence>
<dbReference type="PANTHER" id="PTHR48022:SF9">
    <property type="entry name" value="MAJOR FACILITATOR SUPERFAMILY (MFS) PROFILE DOMAIN-CONTAINING PROTEIN"/>
    <property type="match status" value="1"/>
</dbReference>
<dbReference type="AlphaFoldDB" id="A0AAN7W5V2"/>
<feature type="transmembrane region" description="Helical" evidence="8">
    <location>
        <begin position="295"/>
        <end position="314"/>
    </location>
</feature>
<dbReference type="InterPro" id="IPR005829">
    <property type="entry name" value="Sugar_transporter_CS"/>
</dbReference>
<comment type="similarity">
    <text evidence="2 7">Belongs to the major facilitator superfamily. Sugar transporter (TC 2.A.1.1) family.</text>
</comment>
<evidence type="ECO:0000256" key="3">
    <source>
        <dbReference type="ARBA" id="ARBA00022448"/>
    </source>
</evidence>
<keyword evidence="4 8" id="KW-0812">Transmembrane</keyword>
<evidence type="ECO:0000313" key="10">
    <source>
        <dbReference type="EMBL" id="KAK5698068.1"/>
    </source>
</evidence>
<dbReference type="PANTHER" id="PTHR48022">
    <property type="entry name" value="PLASTIDIC GLUCOSE TRANSPORTER 4"/>
    <property type="match status" value="1"/>
</dbReference>
<dbReference type="SUPFAM" id="SSF103473">
    <property type="entry name" value="MFS general substrate transporter"/>
    <property type="match status" value="1"/>
</dbReference>
<dbReference type="Pfam" id="PF00083">
    <property type="entry name" value="Sugar_tr"/>
    <property type="match status" value="1"/>
</dbReference>
<gene>
    <name evidence="10" type="ORF">LTR97_007028</name>
</gene>